<evidence type="ECO:0000259" key="1">
    <source>
        <dbReference type="Pfam" id="PF13521"/>
    </source>
</evidence>
<evidence type="ECO:0000313" key="2">
    <source>
        <dbReference type="EMBL" id="NER17460.1"/>
    </source>
</evidence>
<dbReference type="SUPFAM" id="SSF52540">
    <property type="entry name" value="P-loop containing nucleoside triphosphate hydrolases"/>
    <property type="match status" value="1"/>
</dbReference>
<sequence length="189" mass="21424">MTTQKIVIAGGPGTGKTSVVNLLEKQGHLVLHEVIRTMTLEAKEKGDLEASASNPIDAVDDPLAFNIKILEQRIAQYNEALNSDEKLVFLDRGVPDVIAYMDFFGQDYDELFINACKQCKYDTVFICPPWEGIYVSDNERFETFEEANAIHHCLVNAYERFDFNLIEVPLLSIPKRVDFILNYLNAETT</sequence>
<dbReference type="Pfam" id="PF13521">
    <property type="entry name" value="AAA_28"/>
    <property type="match status" value="1"/>
</dbReference>
<protein>
    <submittedName>
        <fullName evidence="2">AAA family ATPase</fullName>
    </submittedName>
</protein>
<evidence type="ECO:0000313" key="3">
    <source>
        <dbReference type="Proteomes" id="UP000474296"/>
    </source>
</evidence>
<dbReference type="RefSeq" id="WP_164032001.1">
    <property type="nucleotide sequence ID" value="NZ_JAABOQ010000004.1"/>
</dbReference>
<dbReference type="InterPro" id="IPR027417">
    <property type="entry name" value="P-loop_NTPase"/>
</dbReference>
<comment type="caution">
    <text evidence="2">The sequence shown here is derived from an EMBL/GenBank/DDBJ whole genome shotgun (WGS) entry which is preliminary data.</text>
</comment>
<dbReference type="AlphaFoldDB" id="A0A6M0CUL5"/>
<reference evidence="2 3" key="1">
    <citation type="submission" date="2020-01" db="EMBL/GenBank/DDBJ databases">
        <title>Spongiivirga citrea KCTC 32990T.</title>
        <authorList>
            <person name="Wang G."/>
        </authorList>
    </citation>
    <scope>NUCLEOTIDE SEQUENCE [LARGE SCALE GENOMIC DNA]</scope>
    <source>
        <strain evidence="2 3">KCTC 32990</strain>
    </source>
</reference>
<dbReference type="InterPro" id="IPR038727">
    <property type="entry name" value="NadR/Ttd14_AAA_dom"/>
</dbReference>
<gene>
    <name evidence="2" type="ORF">GWK10_09570</name>
</gene>
<dbReference type="Gene3D" id="3.40.50.300">
    <property type="entry name" value="P-loop containing nucleotide triphosphate hydrolases"/>
    <property type="match status" value="1"/>
</dbReference>
<dbReference type="Proteomes" id="UP000474296">
    <property type="component" value="Unassembled WGS sequence"/>
</dbReference>
<proteinExistence type="predicted"/>
<name>A0A6M0CUL5_9FLAO</name>
<dbReference type="EMBL" id="JAABOQ010000004">
    <property type="protein sequence ID" value="NER17460.1"/>
    <property type="molecule type" value="Genomic_DNA"/>
</dbReference>
<organism evidence="2 3">
    <name type="scientific">Spongiivirga citrea</name>
    <dbReference type="NCBI Taxonomy" id="1481457"/>
    <lineage>
        <taxon>Bacteria</taxon>
        <taxon>Pseudomonadati</taxon>
        <taxon>Bacteroidota</taxon>
        <taxon>Flavobacteriia</taxon>
        <taxon>Flavobacteriales</taxon>
        <taxon>Flavobacteriaceae</taxon>
        <taxon>Spongiivirga</taxon>
    </lineage>
</organism>
<accession>A0A6M0CUL5</accession>
<feature type="domain" description="NadR/Ttd14 AAA" evidence="1">
    <location>
        <begin position="5"/>
        <end position="175"/>
    </location>
</feature>
<keyword evidence="3" id="KW-1185">Reference proteome</keyword>